<dbReference type="AlphaFoldDB" id="B1I634"/>
<evidence type="ECO:0000256" key="1">
    <source>
        <dbReference type="SAM" id="MobiDB-lite"/>
    </source>
</evidence>
<dbReference type="KEGG" id="dau:Daud_1992"/>
<organism evidence="2 3">
    <name type="scientific">Desulforudis audaxviator (strain MP104C)</name>
    <dbReference type="NCBI Taxonomy" id="477974"/>
    <lineage>
        <taxon>Bacteria</taxon>
        <taxon>Bacillati</taxon>
        <taxon>Bacillota</taxon>
        <taxon>Clostridia</taxon>
        <taxon>Thermoanaerobacterales</taxon>
        <taxon>Candidatus Desulforudaceae</taxon>
        <taxon>Candidatus Desulforudis</taxon>
    </lineage>
</organism>
<evidence type="ECO:0000313" key="2">
    <source>
        <dbReference type="EMBL" id="ACA60483.1"/>
    </source>
</evidence>
<feature type="region of interest" description="Disordered" evidence="1">
    <location>
        <begin position="71"/>
        <end position="91"/>
    </location>
</feature>
<reference evidence="3" key="1">
    <citation type="submission" date="2007-10" db="EMBL/GenBank/DDBJ databases">
        <title>Complete sequence of chromosome of Desulforudis audaxviator MP104C.</title>
        <authorList>
            <person name="Copeland A."/>
            <person name="Lucas S."/>
            <person name="Lapidus A."/>
            <person name="Barry K."/>
            <person name="Glavina del Rio T."/>
            <person name="Dalin E."/>
            <person name="Tice H."/>
            <person name="Bruce D."/>
            <person name="Pitluck S."/>
            <person name="Lowry S.R."/>
            <person name="Larimer F."/>
            <person name="Land M.L."/>
            <person name="Hauser L."/>
            <person name="Kyrpides N."/>
            <person name="Ivanova N.N."/>
            <person name="Richardson P."/>
        </authorList>
    </citation>
    <scope>NUCLEOTIDE SEQUENCE [LARGE SCALE GENOMIC DNA]</scope>
    <source>
        <strain evidence="3">MP104C</strain>
    </source>
</reference>
<proteinExistence type="predicted"/>
<reference evidence="2 3" key="2">
    <citation type="journal article" date="2008" name="Science">
        <title>Environmental genomics reveals a single-species ecosystem deep within Earth.</title>
        <authorList>
            <person name="Chivian D."/>
            <person name="Brodie E.L."/>
            <person name="Alm E.J."/>
            <person name="Culley D.E."/>
            <person name="Dehal P.S."/>
            <person name="Desantis T.Z."/>
            <person name="Gihring T.M."/>
            <person name="Lapidus A."/>
            <person name="Lin L.H."/>
            <person name="Lowry S.R."/>
            <person name="Moser D.P."/>
            <person name="Richardson P.M."/>
            <person name="Southam G."/>
            <person name="Wanger G."/>
            <person name="Pratt L.M."/>
            <person name="Andersen G.L."/>
            <person name="Hazen T.C."/>
            <person name="Brockman F.J."/>
            <person name="Arkin A.P."/>
            <person name="Onstott T.C."/>
        </authorList>
    </citation>
    <scope>NUCLEOTIDE SEQUENCE [LARGE SCALE GENOMIC DNA]</scope>
    <source>
        <strain evidence="2 3">MP104C</strain>
    </source>
</reference>
<dbReference type="EMBL" id="CP000860">
    <property type="protein sequence ID" value="ACA60483.1"/>
    <property type="molecule type" value="Genomic_DNA"/>
</dbReference>
<name>B1I634_DESAP</name>
<dbReference type="HOGENOM" id="CLU_2422100_0_0_9"/>
<keyword evidence="3" id="KW-1185">Reference proteome</keyword>
<dbReference type="OrthoDB" id="9767746at2"/>
<protein>
    <submittedName>
        <fullName evidence="2">Uncharacterized protein</fullName>
    </submittedName>
</protein>
<sequence>MLCYNNNSIMFARLKTLKNKDGSVRQYLQIVEYCREDGKTKQKVLCTLGRMEELTTLENLALELTQSQGAPILPHCAPTSRPGADDHGGSM</sequence>
<evidence type="ECO:0000313" key="3">
    <source>
        <dbReference type="Proteomes" id="UP000008544"/>
    </source>
</evidence>
<accession>B1I634</accession>
<gene>
    <name evidence="2" type="ordered locus">Daud_1992</name>
</gene>
<dbReference type="eggNOG" id="COG5421">
    <property type="taxonomic scope" value="Bacteria"/>
</dbReference>
<dbReference type="Proteomes" id="UP000008544">
    <property type="component" value="Chromosome"/>
</dbReference>